<keyword evidence="2" id="KW-0472">Membrane</keyword>
<evidence type="ECO:0000256" key="2">
    <source>
        <dbReference type="SAM" id="Phobius"/>
    </source>
</evidence>
<dbReference type="PANTHER" id="PTHR43318">
    <property type="entry name" value="UDP-N-ACETYLGLUCOSAMINE 4,6-DEHYDRATASE"/>
    <property type="match status" value="1"/>
</dbReference>
<evidence type="ECO:0000259" key="3">
    <source>
        <dbReference type="Pfam" id="PF02719"/>
    </source>
</evidence>
<reference evidence="4 5" key="1">
    <citation type="submission" date="2016-02" db="EMBL/GenBank/DDBJ databases">
        <title>Complete Genome of H5569, the type strain of the newly described species Haematospirillium jordaniae.</title>
        <authorList>
            <person name="Nicholson A.C."/>
            <person name="Humrighouse B.W."/>
            <person name="Loparov V."/>
            <person name="McQuiston J.R."/>
        </authorList>
    </citation>
    <scope>NUCLEOTIDE SEQUENCE [LARGE SCALE GENOMIC DNA]</scope>
    <source>
        <strain evidence="4 5">H5569</strain>
    </source>
</reference>
<dbReference type="Pfam" id="PF13727">
    <property type="entry name" value="CoA_binding_3"/>
    <property type="match status" value="1"/>
</dbReference>
<organism evidence="4 5">
    <name type="scientific">Haematospirillum jordaniae</name>
    <dbReference type="NCBI Taxonomy" id="1549855"/>
    <lineage>
        <taxon>Bacteria</taxon>
        <taxon>Pseudomonadati</taxon>
        <taxon>Pseudomonadota</taxon>
        <taxon>Alphaproteobacteria</taxon>
        <taxon>Rhodospirillales</taxon>
        <taxon>Novispirillaceae</taxon>
        <taxon>Haematospirillum</taxon>
    </lineage>
</organism>
<dbReference type="Proteomes" id="UP000076066">
    <property type="component" value="Chromosome"/>
</dbReference>
<keyword evidence="2" id="KW-0812">Transmembrane</keyword>
<evidence type="ECO:0000313" key="5">
    <source>
        <dbReference type="Proteomes" id="UP000076066"/>
    </source>
</evidence>
<feature type="transmembrane region" description="Helical" evidence="2">
    <location>
        <begin position="116"/>
        <end position="133"/>
    </location>
</feature>
<protein>
    <submittedName>
        <fullName evidence="4">Nucleotide sugar dehydratase</fullName>
    </submittedName>
</protein>
<dbReference type="InterPro" id="IPR036291">
    <property type="entry name" value="NAD(P)-bd_dom_sf"/>
</dbReference>
<sequence length="650" mass="71485">MSYGSAMRRFLSRPDVVYCHDLLMATAGFAVSVWLRFGDSAAEALMSGSILTGGLIFVGLCAVVFRWNNLYRGIWRYASVRDLLALSRAVSLSILLFLPILFLFTRLDAFPRSLPFILWFVLLILLGGPRFAYRAWKDRSLHNIMTSSAGTNRIPVLLIGAGDGADLFIRDMERKPDAQYAVLGILSVHEGRIGRYIRGMEVLGTLDLFTDVINQLQESGTPPQRLIITDDTIAPGILKTLFTQADAMGIPMSRLPRISDLREGLEEKITVRPIAIEDLLGRPQTTLDRNAMRSLIQGRRILITGAGGSIGSELVRQVALLDPSLVILGDHSEYALYAIDLEMQEKWPAIPRQAHILDVRHGTRVRSLFEQTKPDIVLHAAALKHVPIVERNPLDGIATNTLGTAIIATACRDYNVSVMVQISTDKAVNPTNIMGASKRMAEMICQSMDLEGCNSGQTRFVTVRFGNVLGSTGSVVPLFRRQLERGGPLTVTHPDMTRYFMTIREAVELVLEASAIGHADSSYGGSIFVLDMGEPVRIVDLATQMIRLAGLIPGKDIQIAFTGTRPGEKLFEEIFHGSEPPVPTRYQGLLLARPRVTDLDELQGHIKELENACRDGAESQALDILHTLVPEYTPTGSGAGISTLRKHDAP</sequence>
<dbReference type="STRING" id="1549855.AY555_02425"/>
<gene>
    <name evidence="4" type="ORF">AY555_02425</name>
</gene>
<dbReference type="Pfam" id="PF02719">
    <property type="entry name" value="Polysacc_synt_2"/>
    <property type="match status" value="1"/>
</dbReference>
<dbReference type="PANTHER" id="PTHR43318:SF1">
    <property type="entry name" value="POLYSACCHARIDE BIOSYNTHESIS PROTEIN EPSC-RELATED"/>
    <property type="match status" value="1"/>
</dbReference>
<feature type="transmembrane region" description="Helical" evidence="2">
    <location>
        <begin position="21"/>
        <end position="38"/>
    </location>
</feature>
<dbReference type="Gene3D" id="3.40.50.720">
    <property type="entry name" value="NAD(P)-binding Rossmann-like Domain"/>
    <property type="match status" value="2"/>
</dbReference>
<dbReference type="InterPro" id="IPR051203">
    <property type="entry name" value="Polysaccharide_Synthase-Rel"/>
</dbReference>
<keyword evidence="2" id="KW-1133">Transmembrane helix</keyword>
<comment type="similarity">
    <text evidence="1">Belongs to the polysaccharide synthase family.</text>
</comment>
<dbReference type="SUPFAM" id="SSF51735">
    <property type="entry name" value="NAD(P)-binding Rossmann-fold domains"/>
    <property type="match status" value="1"/>
</dbReference>
<dbReference type="CDD" id="cd05237">
    <property type="entry name" value="UDP_invert_4-6DH_SDR_e"/>
    <property type="match status" value="1"/>
</dbReference>
<dbReference type="EMBL" id="CP014525">
    <property type="protein sequence ID" value="AMW34222.1"/>
    <property type="molecule type" value="Genomic_DNA"/>
</dbReference>
<name>A0A143DBX8_9PROT</name>
<evidence type="ECO:0000256" key="1">
    <source>
        <dbReference type="ARBA" id="ARBA00007430"/>
    </source>
</evidence>
<keyword evidence="5" id="KW-1185">Reference proteome</keyword>
<evidence type="ECO:0000313" key="4">
    <source>
        <dbReference type="EMBL" id="AMW34222.1"/>
    </source>
</evidence>
<proteinExistence type="inferred from homology"/>
<dbReference type="AlphaFoldDB" id="A0A143DBX8"/>
<feature type="transmembrane region" description="Helical" evidence="2">
    <location>
        <begin position="85"/>
        <end position="104"/>
    </location>
</feature>
<feature type="transmembrane region" description="Helical" evidence="2">
    <location>
        <begin position="44"/>
        <end position="65"/>
    </location>
</feature>
<dbReference type="InterPro" id="IPR003869">
    <property type="entry name" value="Polysac_CapD-like"/>
</dbReference>
<accession>A0A143DBX8</accession>
<dbReference type="KEGG" id="hjo:AY555_02425"/>
<feature type="domain" description="Polysaccharide biosynthesis protein CapD-like" evidence="3">
    <location>
        <begin position="301"/>
        <end position="587"/>
    </location>
</feature>